<keyword evidence="4" id="KW-0813">Transport</keyword>
<evidence type="ECO:0000256" key="3">
    <source>
        <dbReference type="ARBA" id="ARBA00020978"/>
    </source>
</evidence>
<evidence type="ECO:0000313" key="8">
    <source>
        <dbReference type="Ensembl" id="ENSZLMP00000011660.1"/>
    </source>
</evidence>
<keyword evidence="9" id="KW-1185">Reference proteome</keyword>
<proteinExistence type="inferred from homology"/>
<keyword evidence="7" id="KW-0472">Membrane</keyword>
<dbReference type="PANTHER" id="PTHR31658">
    <property type="entry name" value="CONSERVED OLIGOMERIC GOLGI COMPLEX SUBUNIT 1"/>
    <property type="match status" value="1"/>
</dbReference>
<accession>A0A8D2PFU2</accession>
<evidence type="ECO:0000256" key="6">
    <source>
        <dbReference type="ARBA" id="ARBA00023034"/>
    </source>
</evidence>
<dbReference type="GO" id="GO:0017119">
    <property type="term" value="C:Golgi transport complex"/>
    <property type="evidence" value="ECO:0007669"/>
    <property type="project" value="InterPro"/>
</dbReference>
<name>A0A8D2PFU2_ZOSLA</name>
<reference evidence="8" key="1">
    <citation type="submission" date="2025-08" db="UniProtKB">
        <authorList>
            <consortium name="Ensembl"/>
        </authorList>
    </citation>
    <scope>IDENTIFICATION</scope>
</reference>
<evidence type="ECO:0000313" key="9">
    <source>
        <dbReference type="Proteomes" id="UP000694401"/>
    </source>
</evidence>
<protein>
    <recommendedName>
        <fullName evidence="3">Conserved oligomeric Golgi complex subunit 1</fullName>
    </recommendedName>
</protein>
<comment type="subcellular location">
    <subcellularLocation>
        <location evidence="1">Golgi apparatus membrane</location>
        <topology evidence="1">Peripheral membrane protein</topology>
    </subcellularLocation>
</comment>
<evidence type="ECO:0000256" key="7">
    <source>
        <dbReference type="ARBA" id="ARBA00023136"/>
    </source>
</evidence>
<organism evidence="8 9">
    <name type="scientific">Zosterops lateralis melanops</name>
    <dbReference type="NCBI Taxonomy" id="1220523"/>
    <lineage>
        <taxon>Eukaryota</taxon>
        <taxon>Metazoa</taxon>
        <taxon>Chordata</taxon>
        <taxon>Craniata</taxon>
        <taxon>Vertebrata</taxon>
        <taxon>Euteleostomi</taxon>
        <taxon>Archelosauria</taxon>
        <taxon>Archosauria</taxon>
        <taxon>Dinosauria</taxon>
        <taxon>Saurischia</taxon>
        <taxon>Theropoda</taxon>
        <taxon>Coelurosauria</taxon>
        <taxon>Aves</taxon>
        <taxon>Neognathae</taxon>
        <taxon>Neoaves</taxon>
        <taxon>Telluraves</taxon>
        <taxon>Australaves</taxon>
        <taxon>Passeriformes</taxon>
        <taxon>Sylvioidea</taxon>
        <taxon>Zosteropidae</taxon>
        <taxon>Zosterops</taxon>
    </lineage>
</organism>
<dbReference type="GO" id="GO:0000139">
    <property type="term" value="C:Golgi membrane"/>
    <property type="evidence" value="ECO:0007669"/>
    <property type="project" value="UniProtKB-SubCell"/>
</dbReference>
<dbReference type="PANTHER" id="PTHR31658:SF0">
    <property type="entry name" value="CONSERVED OLIGOMERIC GOLGI COMPLEX SUBUNIT 1"/>
    <property type="match status" value="1"/>
</dbReference>
<evidence type="ECO:0000256" key="1">
    <source>
        <dbReference type="ARBA" id="ARBA00004395"/>
    </source>
</evidence>
<evidence type="ECO:0000256" key="5">
    <source>
        <dbReference type="ARBA" id="ARBA00022927"/>
    </source>
</evidence>
<dbReference type="InterPro" id="IPR033370">
    <property type="entry name" value="COG1"/>
</dbReference>
<dbReference type="Proteomes" id="UP000694401">
    <property type="component" value="Unassembled WGS sequence"/>
</dbReference>
<evidence type="ECO:0000256" key="4">
    <source>
        <dbReference type="ARBA" id="ARBA00022448"/>
    </source>
</evidence>
<keyword evidence="6" id="KW-0333">Golgi apparatus</keyword>
<keyword evidence="5" id="KW-0653">Protein transport</keyword>
<comment type="similarity">
    <text evidence="2">Belongs to the COG1 family.</text>
</comment>
<dbReference type="GO" id="GO:0006891">
    <property type="term" value="P:intra-Golgi vesicle-mediated transport"/>
    <property type="evidence" value="ECO:0007669"/>
    <property type="project" value="InterPro"/>
</dbReference>
<evidence type="ECO:0000256" key="2">
    <source>
        <dbReference type="ARBA" id="ARBA00006653"/>
    </source>
</evidence>
<dbReference type="GO" id="GO:0015031">
    <property type="term" value="P:protein transport"/>
    <property type="evidence" value="ECO:0007669"/>
    <property type="project" value="UniProtKB-KW"/>
</dbReference>
<dbReference type="Ensembl" id="ENSZLMT00000011977.1">
    <property type="protein sequence ID" value="ENSZLMP00000011660.1"/>
    <property type="gene ID" value="ENSZLMG00000008112.1"/>
</dbReference>
<dbReference type="AlphaFoldDB" id="A0A8D2PFU2"/>
<reference evidence="8" key="2">
    <citation type="submission" date="2025-09" db="UniProtKB">
        <authorList>
            <consortium name="Ensembl"/>
        </authorList>
    </citation>
    <scope>IDENTIFICATION</scope>
</reference>
<sequence length="781" mass="86025">PLQPKPKPCKALLRCRTGSDQAVAEALCAIMLLEDSSPRQALADFLLARKMAIQQLLNQPHHGAGIKAQVCSLMELLTTTLYQAHALFYTVPEGTAPDPALPCGLLFSTLESTTGQNPAGRGGVLEEDLKLSSWFKYLPESVVEFQPALRTLAHPISQEYLRETLQQWINMCSDDIRTGVRTLLVYVKSMKGLAGIRDAVWELLSSESSSHSWEAVCRRLLDRPVSFWEELLQQLFLDRLQTLTKEGFDSISSSSKELLAVALQELEVKAGSGALSKQMQLEQNVALFLWSESPGDLPGDAAWVSVGQRGPFARSGLAMKAQALTPCLQSFCSTLDSKLKARLEDVLCYLPGDGDVPKEPPRSAFDRFADAGTVQGLLRDHCVSCIQHLLGCLQEQLQSAQSQLEPPEDTKLNAVLFMARLCQALPELCPHLQRCVLGRAEPAPKEPRSAKKLGKGKAQEVSPELAKWQGVKAELLQQSLLAYQLWSSAVTKGLVQHFTHTLLLDTAGSVLATATSWDEIEIQEETESGSSVTSKIRLPVQPSWHVQCLLFSLCQELNRVGGHTLPKVTLQELLRSCMAEVLTAYEKLVQQKQEKVPGYSFPLTQSRALQLLYDLRYLSIILTARSEDTKPSRIKQDSGIEKVIDFLEGHIDPFDLDVFTPHLNSNLNRLVQRTSVLFGLLTGTENQYTSRGGALSSQEPHNILPLASSQIRFGLLPLSMSSSRKSKSTARSTERVQVAAVLPREDEGARPGSLFRQLLADDEDAAAPSLFKLGWLSGMAK</sequence>